<keyword evidence="1" id="KW-1133">Transmembrane helix</keyword>
<evidence type="ECO:0000313" key="2">
    <source>
        <dbReference type="EnsemblMetazoa" id="ACUA000129-PA"/>
    </source>
</evidence>
<organism evidence="2 3">
    <name type="scientific">Anopheles culicifacies</name>
    <dbReference type="NCBI Taxonomy" id="139723"/>
    <lineage>
        <taxon>Eukaryota</taxon>
        <taxon>Metazoa</taxon>
        <taxon>Ecdysozoa</taxon>
        <taxon>Arthropoda</taxon>
        <taxon>Hexapoda</taxon>
        <taxon>Insecta</taxon>
        <taxon>Pterygota</taxon>
        <taxon>Neoptera</taxon>
        <taxon>Endopterygota</taxon>
        <taxon>Diptera</taxon>
        <taxon>Nematocera</taxon>
        <taxon>Culicoidea</taxon>
        <taxon>Culicidae</taxon>
        <taxon>Anophelinae</taxon>
        <taxon>Anopheles</taxon>
        <taxon>culicifacies species complex</taxon>
    </lineage>
</organism>
<evidence type="ECO:0000313" key="3">
    <source>
        <dbReference type="Proteomes" id="UP000075883"/>
    </source>
</evidence>
<dbReference type="AlphaFoldDB" id="A0A182LRG7"/>
<dbReference type="EnsemblMetazoa" id="ACUA000129-RA">
    <property type="protein sequence ID" value="ACUA000129-PA"/>
    <property type="gene ID" value="ACUA000129"/>
</dbReference>
<keyword evidence="1" id="KW-0812">Transmembrane</keyword>
<protein>
    <submittedName>
        <fullName evidence="2">Uncharacterized protein</fullName>
    </submittedName>
</protein>
<name>A0A182LRG7_9DIPT</name>
<evidence type="ECO:0000256" key="1">
    <source>
        <dbReference type="SAM" id="Phobius"/>
    </source>
</evidence>
<keyword evidence="3" id="KW-1185">Reference proteome</keyword>
<feature type="transmembrane region" description="Helical" evidence="1">
    <location>
        <begin position="20"/>
        <end position="42"/>
    </location>
</feature>
<dbReference type="VEuPathDB" id="VectorBase:ACUA000129"/>
<reference evidence="3" key="1">
    <citation type="submission" date="2013-09" db="EMBL/GenBank/DDBJ databases">
        <title>The Genome Sequence of Anopheles culicifacies species A.</title>
        <authorList>
            <consortium name="The Broad Institute Genomics Platform"/>
            <person name="Neafsey D.E."/>
            <person name="Besansky N."/>
            <person name="Howell P."/>
            <person name="Walton C."/>
            <person name="Young S.K."/>
            <person name="Zeng Q."/>
            <person name="Gargeya S."/>
            <person name="Fitzgerald M."/>
            <person name="Haas B."/>
            <person name="Abouelleil A."/>
            <person name="Allen A.W."/>
            <person name="Alvarado L."/>
            <person name="Arachchi H.M."/>
            <person name="Berlin A.M."/>
            <person name="Chapman S.B."/>
            <person name="Gainer-Dewar J."/>
            <person name="Goldberg J."/>
            <person name="Griggs A."/>
            <person name="Gujja S."/>
            <person name="Hansen M."/>
            <person name="Howarth C."/>
            <person name="Imamovic A."/>
            <person name="Ireland A."/>
            <person name="Larimer J."/>
            <person name="McCowan C."/>
            <person name="Murphy C."/>
            <person name="Pearson M."/>
            <person name="Poon T.W."/>
            <person name="Priest M."/>
            <person name="Roberts A."/>
            <person name="Saif S."/>
            <person name="Shea T."/>
            <person name="Sisk P."/>
            <person name="Sykes S."/>
            <person name="Wortman J."/>
            <person name="Nusbaum C."/>
            <person name="Birren B."/>
        </authorList>
    </citation>
    <scope>NUCLEOTIDE SEQUENCE [LARGE SCALE GENOMIC DNA]</scope>
    <source>
        <strain evidence="3">A-37</strain>
    </source>
</reference>
<dbReference type="EMBL" id="AXCM01002090">
    <property type="status" value="NOT_ANNOTATED_CDS"/>
    <property type="molecule type" value="Genomic_DNA"/>
</dbReference>
<sequence length="105" mass="11274">MNPYPQYPSNLIDRFIGERLTYTLTWALLGVPSGTVGFGSVFSTAFTSGRLLVAVTVAVDDARSFPFTITARTSDGHRYSVPFAAPVTTTRSAHSGISGICFAQH</sequence>
<dbReference type="Proteomes" id="UP000075883">
    <property type="component" value="Unassembled WGS sequence"/>
</dbReference>
<accession>A0A182LRG7</accession>
<keyword evidence="1" id="KW-0472">Membrane</keyword>
<reference evidence="2" key="2">
    <citation type="submission" date="2020-05" db="UniProtKB">
        <authorList>
            <consortium name="EnsemblMetazoa"/>
        </authorList>
    </citation>
    <scope>IDENTIFICATION</scope>
    <source>
        <strain evidence="2">A-37</strain>
    </source>
</reference>
<proteinExistence type="predicted"/>